<dbReference type="PROSITE" id="PS51296">
    <property type="entry name" value="RIESKE"/>
    <property type="match status" value="1"/>
</dbReference>
<dbReference type="CDD" id="cd03528">
    <property type="entry name" value="Rieske_RO_ferredoxin"/>
    <property type="match status" value="1"/>
</dbReference>
<keyword evidence="7" id="KW-1185">Reference proteome</keyword>
<evidence type="ECO:0000313" key="7">
    <source>
        <dbReference type="Proteomes" id="UP001206128"/>
    </source>
</evidence>
<dbReference type="Pfam" id="PF00355">
    <property type="entry name" value="Rieske"/>
    <property type="match status" value="1"/>
</dbReference>
<dbReference type="PANTHER" id="PTHR21496:SF23">
    <property type="entry name" value="3-PHENYLPROPIONATE_CINNAMIC ACID DIOXYGENASE FERREDOXIN SUBUNIT"/>
    <property type="match status" value="1"/>
</dbReference>
<organism evidence="6 7">
    <name type="scientific">Goodfellowiella coeruleoviolacea</name>
    <dbReference type="NCBI Taxonomy" id="334858"/>
    <lineage>
        <taxon>Bacteria</taxon>
        <taxon>Bacillati</taxon>
        <taxon>Actinomycetota</taxon>
        <taxon>Actinomycetes</taxon>
        <taxon>Pseudonocardiales</taxon>
        <taxon>Pseudonocardiaceae</taxon>
        <taxon>Goodfellowiella</taxon>
    </lineage>
</organism>
<keyword evidence="3" id="KW-0408">Iron</keyword>
<evidence type="ECO:0000313" key="6">
    <source>
        <dbReference type="EMBL" id="MCP2169488.1"/>
    </source>
</evidence>
<keyword evidence="4" id="KW-0411">Iron-sulfur</keyword>
<dbReference type="GO" id="GO:0051213">
    <property type="term" value="F:dioxygenase activity"/>
    <property type="evidence" value="ECO:0007669"/>
    <property type="project" value="UniProtKB-KW"/>
</dbReference>
<name>A0AAE3GKV5_9PSEU</name>
<dbReference type="EMBL" id="JAMTCK010000018">
    <property type="protein sequence ID" value="MCP2169488.1"/>
    <property type="molecule type" value="Genomic_DNA"/>
</dbReference>
<reference evidence="6" key="1">
    <citation type="submission" date="2022-06" db="EMBL/GenBank/DDBJ databases">
        <title>Genomic Encyclopedia of Archaeal and Bacterial Type Strains, Phase II (KMG-II): from individual species to whole genera.</title>
        <authorList>
            <person name="Goeker M."/>
        </authorList>
    </citation>
    <scope>NUCLEOTIDE SEQUENCE</scope>
    <source>
        <strain evidence="6">DSM 43935</strain>
    </source>
</reference>
<dbReference type="SUPFAM" id="SSF50022">
    <property type="entry name" value="ISP domain"/>
    <property type="match status" value="1"/>
</dbReference>
<dbReference type="InterPro" id="IPR017941">
    <property type="entry name" value="Rieske_2Fe-2S"/>
</dbReference>
<evidence type="ECO:0000259" key="5">
    <source>
        <dbReference type="PROSITE" id="PS51296"/>
    </source>
</evidence>
<accession>A0AAE3GKV5</accession>
<evidence type="ECO:0000256" key="4">
    <source>
        <dbReference type="ARBA" id="ARBA00023014"/>
    </source>
</evidence>
<dbReference type="GO" id="GO:0051537">
    <property type="term" value="F:2 iron, 2 sulfur cluster binding"/>
    <property type="evidence" value="ECO:0007669"/>
    <property type="project" value="UniProtKB-KW"/>
</dbReference>
<keyword evidence="2" id="KW-0479">Metal-binding</keyword>
<evidence type="ECO:0000256" key="3">
    <source>
        <dbReference type="ARBA" id="ARBA00023004"/>
    </source>
</evidence>
<dbReference type="RefSeq" id="WP_253778298.1">
    <property type="nucleotide sequence ID" value="NZ_JAMTCK010000018.1"/>
</dbReference>
<dbReference type="GO" id="GO:0004497">
    <property type="term" value="F:monooxygenase activity"/>
    <property type="evidence" value="ECO:0007669"/>
    <property type="project" value="UniProtKB-ARBA"/>
</dbReference>
<dbReference type="Proteomes" id="UP001206128">
    <property type="component" value="Unassembled WGS sequence"/>
</dbReference>
<dbReference type="InterPro" id="IPR036922">
    <property type="entry name" value="Rieske_2Fe-2S_sf"/>
</dbReference>
<evidence type="ECO:0000256" key="1">
    <source>
        <dbReference type="ARBA" id="ARBA00022714"/>
    </source>
</evidence>
<dbReference type="GO" id="GO:0016705">
    <property type="term" value="F:oxidoreductase activity, acting on paired donors, with incorporation or reduction of molecular oxygen"/>
    <property type="evidence" value="ECO:0007669"/>
    <property type="project" value="UniProtKB-ARBA"/>
</dbReference>
<dbReference type="Gene3D" id="2.102.10.10">
    <property type="entry name" value="Rieske [2Fe-2S] iron-sulphur domain"/>
    <property type="match status" value="1"/>
</dbReference>
<keyword evidence="1" id="KW-0001">2Fe-2S</keyword>
<dbReference type="PANTHER" id="PTHR21496">
    <property type="entry name" value="FERREDOXIN-RELATED"/>
    <property type="match status" value="1"/>
</dbReference>
<dbReference type="GO" id="GO:0046872">
    <property type="term" value="F:metal ion binding"/>
    <property type="evidence" value="ECO:0007669"/>
    <property type="project" value="UniProtKB-KW"/>
</dbReference>
<sequence>MSQARDLLTEPGQWQRVCSLTELDQGKPAGFEIDDTPVVLVRDGEQVHALHDVCTHAEVALSEGEVSRGGIECWLHGSCFDLRTGAPSSLPATEPVNVYPVHVAGDDVYVDLSSPKNQG</sequence>
<keyword evidence="6" id="KW-0560">Oxidoreductase</keyword>
<proteinExistence type="predicted"/>
<comment type="caution">
    <text evidence="6">The sequence shown here is derived from an EMBL/GenBank/DDBJ whole genome shotgun (WGS) entry which is preliminary data.</text>
</comment>
<evidence type="ECO:0000256" key="2">
    <source>
        <dbReference type="ARBA" id="ARBA00022723"/>
    </source>
</evidence>
<keyword evidence="6" id="KW-0223">Dioxygenase</keyword>
<protein>
    <submittedName>
        <fullName evidence="6">3-phenylpropionate/trans-cinnamate dioxygenase ferredoxin subunit</fullName>
    </submittedName>
</protein>
<dbReference type="AlphaFoldDB" id="A0AAE3GKV5"/>
<gene>
    <name evidence="6" type="ORF">LX83_006373</name>
</gene>
<feature type="domain" description="Rieske" evidence="5">
    <location>
        <begin position="15"/>
        <end position="110"/>
    </location>
</feature>